<evidence type="ECO:0000256" key="3">
    <source>
        <dbReference type="ARBA" id="ARBA00016961"/>
    </source>
</evidence>
<dbReference type="GO" id="GO:0050660">
    <property type="term" value="F:flavin adenine dinucleotide binding"/>
    <property type="evidence" value="ECO:0007669"/>
    <property type="project" value="InterPro"/>
</dbReference>
<evidence type="ECO:0000313" key="17">
    <source>
        <dbReference type="EMBL" id="AKD03012.1"/>
    </source>
</evidence>
<dbReference type="HOGENOM" id="CLU_016755_0_1_10"/>
<dbReference type="FunFam" id="3.50.50.60:FF:000001">
    <property type="entry name" value="Dihydrolipoyl dehydrogenase, mitochondrial"/>
    <property type="match status" value="1"/>
</dbReference>
<evidence type="ECO:0000256" key="7">
    <source>
        <dbReference type="ARBA" id="ARBA00023027"/>
    </source>
</evidence>
<dbReference type="STRING" id="400092.PKOR_07600"/>
<evidence type="ECO:0000256" key="12">
    <source>
        <dbReference type="PIRSR" id="PIRSR000350-3"/>
    </source>
</evidence>
<proteinExistence type="inferred from homology"/>
<dbReference type="KEGG" id="pko:PKOR_07600"/>
<evidence type="ECO:0000259" key="16">
    <source>
        <dbReference type="Pfam" id="PF07992"/>
    </source>
</evidence>
<dbReference type="EC" id="1.8.1.4" evidence="2 14"/>
<dbReference type="GO" id="GO:0005737">
    <property type="term" value="C:cytoplasm"/>
    <property type="evidence" value="ECO:0007669"/>
    <property type="project" value="UniProtKB-ARBA"/>
</dbReference>
<dbReference type="AlphaFoldDB" id="A0A0E3UW29"/>
<keyword evidence="7 12" id="KW-0520">NAD</keyword>
<dbReference type="InterPro" id="IPR001100">
    <property type="entry name" value="Pyr_nuc-diS_OxRdtase"/>
</dbReference>
<feature type="domain" description="FAD/NAD(P)-binding" evidence="16">
    <location>
        <begin position="3"/>
        <end position="328"/>
    </location>
</feature>
<accession>A0A0E3UW29</accession>
<evidence type="ECO:0000256" key="8">
    <source>
        <dbReference type="ARBA" id="ARBA00023157"/>
    </source>
</evidence>
<feature type="binding site" evidence="12">
    <location>
        <position position="272"/>
    </location>
    <ligand>
        <name>NAD(+)</name>
        <dbReference type="ChEBI" id="CHEBI:57540"/>
    </ligand>
</feature>
<dbReference type="FunFam" id="3.30.390.30:FF:000001">
    <property type="entry name" value="Dihydrolipoyl dehydrogenase"/>
    <property type="match status" value="1"/>
</dbReference>
<keyword evidence="4 14" id="KW-0285">Flavoprotein</keyword>
<feature type="binding site" evidence="12">
    <location>
        <begin position="180"/>
        <end position="187"/>
    </location>
    <ligand>
        <name>NAD(+)</name>
        <dbReference type="ChEBI" id="CHEBI:57540"/>
    </ligand>
</feature>
<dbReference type="Pfam" id="PF07992">
    <property type="entry name" value="Pyr_redox_2"/>
    <property type="match status" value="1"/>
</dbReference>
<gene>
    <name evidence="17" type="ORF">PKOR_07600</name>
</gene>
<dbReference type="PRINTS" id="PR00368">
    <property type="entry name" value="FADPNR"/>
</dbReference>
<keyword evidence="18" id="KW-1185">Reference proteome</keyword>
<evidence type="ECO:0000256" key="11">
    <source>
        <dbReference type="PIRSR" id="PIRSR000350-2"/>
    </source>
</evidence>
<dbReference type="SUPFAM" id="SSF55424">
    <property type="entry name" value="FAD/NAD-linked reductases, dimerisation (C-terminal) domain"/>
    <property type="match status" value="1"/>
</dbReference>
<evidence type="ECO:0000256" key="1">
    <source>
        <dbReference type="ARBA" id="ARBA00007532"/>
    </source>
</evidence>
<dbReference type="InterPro" id="IPR012999">
    <property type="entry name" value="Pyr_OxRdtase_I_AS"/>
</dbReference>
<comment type="catalytic activity">
    <reaction evidence="10 14">
        <text>N(6)-[(R)-dihydrolipoyl]-L-lysyl-[protein] + NAD(+) = N(6)-[(R)-lipoyl]-L-lysyl-[protein] + NADH + H(+)</text>
        <dbReference type="Rhea" id="RHEA:15045"/>
        <dbReference type="Rhea" id="RHEA-COMP:10474"/>
        <dbReference type="Rhea" id="RHEA-COMP:10475"/>
        <dbReference type="ChEBI" id="CHEBI:15378"/>
        <dbReference type="ChEBI" id="CHEBI:57540"/>
        <dbReference type="ChEBI" id="CHEBI:57945"/>
        <dbReference type="ChEBI" id="CHEBI:83099"/>
        <dbReference type="ChEBI" id="CHEBI:83100"/>
        <dbReference type="EC" id="1.8.1.4"/>
    </reaction>
</comment>
<evidence type="ECO:0000259" key="15">
    <source>
        <dbReference type="Pfam" id="PF02852"/>
    </source>
</evidence>
<organism evidence="17 18">
    <name type="scientific">Pontibacter korlensis</name>
    <dbReference type="NCBI Taxonomy" id="400092"/>
    <lineage>
        <taxon>Bacteria</taxon>
        <taxon>Pseudomonadati</taxon>
        <taxon>Bacteroidota</taxon>
        <taxon>Cytophagia</taxon>
        <taxon>Cytophagales</taxon>
        <taxon>Hymenobacteraceae</taxon>
        <taxon>Pontibacter</taxon>
    </lineage>
</organism>
<evidence type="ECO:0000256" key="2">
    <source>
        <dbReference type="ARBA" id="ARBA00012608"/>
    </source>
</evidence>
<dbReference type="PANTHER" id="PTHR22912">
    <property type="entry name" value="DISULFIDE OXIDOREDUCTASE"/>
    <property type="match status" value="1"/>
</dbReference>
<dbReference type="InterPro" id="IPR016156">
    <property type="entry name" value="FAD/NAD-linked_Rdtase_dimer_sf"/>
</dbReference>
<comment type="cofactor">
    <cofactor evidence="12 14">
        <name>FAD</name>
        <dbReference type="ChEBI" id="CHEBI:57692"/>
    </cofactor>
    <text evidence="12 14">Binds 1 FAD per subunit.</text>
</comment>
<name>A0A0E3UW29_9BACT</name>
<feature type="binding site" evidence="12">
    <location>
        <position position="114"/>
    </location>
    <ligand>
        <name>FAD</name>
        <dbReference type="ChEBI" id="CHEBI:57692"/>
    </ligand>
</feature>
<dbReference type="InterPro" id="IPR050151">
    <property type="entry name" value="Class-I_Pyr_Nuc-Dis_Oxidored"/>
</dbReference>
<keyword evidence="5 12" id="KW-0274">FAD</keyword>
<feature type="disulfide bond" description="Redox-active" evidence="13">
    <location>
        <begin position="41"/>
        <end position="46"/>
    </location>
</feature>
<dbReference type="OrthoDB" id="9800167at2"/>
<dbReference type="PIRSF" id="PIRSF000350">
    <property type="entry name" value="Mercury_reductase_MerA"/>
    <property type="match status" value="1"/>
</dbReference>
<feature type="binding site" evidence="12">
    <location>
        <position position="313"/>
    </location>
    <ligand>
        <name>FAD</name>
        <dbReference type="ChEBI" id="CHEBI:57692"/>
    </ligand>
</feature>
<keyword evidence="9 14" id="KW-0676">Redox-active center</keyword>
<dbReference type="Gene3D" id="3.30.390.30">
    <property type="match status" value="1"/>
</dbReference>
<dbReference type="PRINTS" id="PR00411">
    <property type="entry name" value="PNDRDTASEI"/>
</dbReference>
<evidence type="ECO:0000256" key="5">
    <source>
        <dbReference type="ARBA" id="ARBA00022827"/>
    </source>
</evidence>
<dbReference type="InterPro" id="IPR023753">
    <property type="entry name" value="FAD/NAD-binding_dom"/>
</dbReference>
<feature type="binding site" evidence="12">
    <location>
        <begin position="319"/>
        <end position="322"/>
    </location>
    <ligand>
        <name>FAD</name>
        <dbReference type="ChEBI" id="CHEBI:57692"/>
    </ligand>
</feature>
<keyword evidence="12" id="KW-0547">Nucleotide-binding</keyword>
<dbReference type="PROSITE" id="PS00076">
    <property type="entry name" value="PYRIDINE_REDOX_1"/>
    <property type="match status" value="1"/>
</dbReference>
<dbReference type="EMBL" id="CP009621">
    <property type="protein sequence ID" value="AKD03012.1"/>
    <property type="molecule type" value="Genomic_DNA"/>
</dbReference>
<dbReference type="PATRIC" id="fig|400092.3.peg.1681"/>
<keyword evidence="8" id="KW-1015">Disulfide bond</keyword>
<dbReference type="InterPro" id="IPR004099">
    <property type="entry name" value="Pyr_nucl-diS_OxRdtase_dimer"/>
</dbReference>
<evidence type="ECO:0000256" key="6">
    <source>
        <dbReference type="ARBA" id="ARBA00023002"/>
    </source>
</evidence>
<dbReference type="SUPFAM" id="SSF51905">
    <property type="entry name" value="FAD/NAD(P)-binding domain"/>
    <property type="match status" value="1"/>
</dbReference>
<dbReference type="InterPro" id="IPR006258">
    <property type="entry name" value="Lipoamide_DH"/>
</dbReference>
<dbReference type="Gene3D" id="3.50.50.60">
    <property type="entry name" value="FAD/NAD(P)-binding domain"/>
    <property type="match status" value="2"/>
</dbReference>
<dbReference type="GO" id="GO:0006103">
    <property type="term" value="P:2-oxoglutarate metabolic process"/>
    <property type="evidence" value="ECO:0007669"/>
    <property type="project" value="TreeGrafter"/>
</dbReference>
<dbReference type="PANTHER" id="PTHR22912:SF151">
    <property type="entry name" value="DIHYDROLIPOYL DEHYDROGENASE, MITOCHONDRIAL"/>
    <property type="match status" value="1"/>
</dbReference>
<comment type="miscellaneous">
    <text evidence="14">The active site is a redox-active disulfide bond.</text>
</comment>
<dbReference type="Proteomes" id="UP000033109">
    <property type="component" value="Chromosome"/>
</dbReference>
<evidence type="ECO:0000256" key="9">
    <source>
        <dbReference type="ARBA" id="ARBA00023284"/>
    </source>
</evidence>
<feature type="binding site" evidence="12">
    <location>
        <position position="203"/>
    </location>
    <ligand>
        <name>NAD(+)</name>
        <dbReference type="ChEBI" id="CHEBI:57540"/>
    </ligand>
</feature>
<protein>
    <recommendedName>
        <fullName evidence="3 14">Dihydrolipoyl dehydrogenase</fullName>
        <ecNumber evidence="2 14">1.8.1.4</ecNumber>
    </recommendedName>
</protein>
<feature type="binding site" evidence="12">
    <location>
        <position position="50"/>
    </location>
    <ligand>
        <name>FAD</name>
        <dbReference type="ChEBI" id="CHEBI:57692"/>
    </ligand>
</feature>
<sequence length="467" mass="50747">MKYDVTVIGSGPGGYVAAIRCAQLGLKTAIIEKYTVLGGTCLNVGCIPSKALLDSSEHFHNATHTFKEHGIELENLQVNLQQMIKRKGEVIKSNNDGIAYLMKKNKIDTYYGLGSFVNKNKIKITGVDGNVQEIETEKTIIATGSKPTSLPFLPVDKKRIITSTEALSLTEVPKNLIIIGGGVIGLELGSVYARLGAKVQVVEYMDSIIPTMDRALGKELQRILKKSLRFEFFFNHKVTGATNEGDTVKVTAENPKGESVIFEGDYVLVSVGRKPYTEGLGLENAGVQMGERGMIAVNDHMETNVPGIYAIGDVVRGAMLAHKAEEEGVYVAEYMAGQKPHINYNLIPGVVYTWPEVAGVGYTEEQLKEQGRAYKSGSFPFKASGRAKASMDTDGFVKVLADKETDEILGVHMIGPRIADLIAEAVTAMEFRASAEDVARMSHAHPTYAEAMKEACLAATENRAIHI</sequence>
<evidence type="ECO:0000256" key="4">
    <source>
        <dbReference type="ARBA" id="ARBA00022630"/>
    </source>
</evidence>
<evidence type="ECO:0000256" key="14">
    <source>
        <dbReference type="RuleBase" id="RU003692"/>
    </source>
</evidence>
<reference evidence="17 18" key="1">
    <citation type="journal article" date="2015" name="Sci. Rep.">
        <title>Unraveling adaptation of Pontibacter korlensis to radiation and infertility in desert through complete genome and comparative transcriptomic analysis.</title>
        <authorList>
            <person name="Dai J."/>
            <person name="Dai W."/>
            <person name="Qiu C."/>
            <person name="Yang Z."/>
            <person name="Zhang Y."/>
            <person name="Zhou M."/>
            <person name="Zhang L."/>
            <person name="Fang C."/>
            <person name="Gao Q."/>
            <person name="Yang Q."/>
            <person name="Li X."/>
            <person name="Wang Z."/>
            <person name="Wang Z."/>
            <person name="Jia Z."/>
            <person name="Chen X."/>
        </authorList>
    </citation>
    <scope>NUCLEOTIDE SEQUENCE [LARGE SCALE GENOMIC DNA]</scope>
    <source>
        <strain evidence="17 18">X14-1T</strain>
    </source>
</reference>
<evidence type="ECO:0000256" key="10">
    <source>
        <dbReference type="ARBA" id="ARBA00049187"/>
    </source>
</evidence>
<dbReference type="GO" id="GO:0004148">
    <property type="term" value="F:dihydrolipoyl dehydrogenase (NADH) activity"/>
    <property type="evidence" value="ECO:0007669"/>
    <property type="project" value="UniProtKB-EC"/>
</dbReference>
<feature type="binding site" evidence="12">
    <location>
        <begin position="143"/>
        <end position="145"/>
    </location>
    <ligand>
        <name>FAD</name>
        <dbReference type="ChEBI" id="CHEBI:57692"/>
    </ligand>
</feature>
<dbReference type="NCBIfam" id="TIGR01350">
    <property type="entry name" value="lipoamide_DH"/>
    <property type="match status" value="1"/>
</dbReference>
<dbReference type="Pfam" id="PF02852">
    <property type="entry name" value="Pyr_redox_dim"/>
    <property type="match status" value="1"/>
</dbReference>
<evidence type="ECO:0000313" key="18">
    <source>
        <dbReference type="Proteomes" id="UP000033109"/>
    </source>
</evidence>
<evidence type="ECO:0000256" key="13">
    <source>
        <dbReference type="PIRSR" id="PIRSR000350-4"/>
    </source>
</evidence>
<feature type="active site" description="Proton acceptor" evidence="11">
    <location>
        <position position="445"/>
    </location>
</feature>
<feature type="domain" description="Pyridine nucleotide-disulphide oxidoreductase dimerisation" evidence="15">
    <location>
        <begin position="347"/>
        <end position="455"/>
    </location>
</feature>
<comment type="similarity">
    <text evidence="1 14">Belongs to the class-I pyridine nucleotide-disulfide oxidoreductase family.</text>
</comment>
<dbReference type="RefSeq" id="WP_046310029.1">
    <property type="nucleotide sequence ID" value="NZ_CBCSCY010000010.1"/>
</dbReference>
<dbReference type="InterPro" id="IPR036188">
    <property type="entry name" value="FAD/NAD-bd_sf"/>
</dbReference>
<keyword evidence="6 14" id="KW-0560">Oxidoreductase</keyword>